<comment type="caution">
    <text evidence="1">The sequence shown here is derived from an EMBL/GenBank/DDBJ whole genome shotgun (WGS) entry which is preliminary data.</text>
</comment>
<proteinExistence type="predicted"/>
<accession>A0A6A3GQ94</accession>
<dbReference type="AlphaFoldDB" id="A0A6A3GQ94"/>
<evidence type="ECO:0000313" key="1">
    <source>
        <dbReference type="EMBL" id="KAE8959612.1"/>
    </source>
</evidence>
<evidence type="ECO:0000313" key="2">
    <source>
        <dbReference type="Proteomes" id="UP000429607"/>
    </source>
</evidence>
<sequence>VSGSVAEAGGGVRAAGGNLPLPSRRFITPEVGRSWRY</sequence>
<dbReference type="EMBL" id="QXFV01007101">
    <property type="protein sequence ID" value="KAE8959612.1"/>
    <property type="molecule type" value="Genomic_DNA"/>
</dbReference>
<feature type="non-terminal residue" evidence="1">
    <location>
        <position position="1"/>
    </location>
</feature>
<organism evidence="1 2">
    <name type="scientific">Phytophthora rubi</name>
    <dbReference type="NCBI Taxonomy" id="129364"/>
    <lineage>
        <taxon>Eukaryota</taxon>
        <taxon>Sar</taxon>
        <taxon>Stramenopiles</taxon>
        <taxon>Oomycota</taxon>
        <taxon>Peronosporomycetes</taxon>
        <taxon>Peronosporales</taxon>
        <taxon>Peronosporaceae</taxon>
        <taxon>Phytophthora</taxon>
    </lineage>
</organism>
<reference evidence="1 2" key="1">
    <citation type="submission" date="2018-09" db="EMBL/GenBank/DDBJ databases">
        <title>Genomic investigation of the strawberry pathogen Phytophthora fragariae indicates pathogenicity is determined by transcriptional variation in three key races.</title>
        <authorList>
            <person name="Adams T.M."/>
            <person name="Armitage A.D."/>
            <person name="Sobczyk M.K."/>
            <person name="Bates H.J."/>
            <person name="Dunwell J.M."/>
            <person name="Nellist C.F."/>
            <person name="Harrison R.J."/>
        </authorList>
    </citation>
    <scope>NUCLEOTIDE SEQUENCE [LARGE SCALE GENOMIC DNA]</scope>
    <source>
        <strain evidence="1 2">SCRP249</strain>
    </source>
</reference>
<protein>
    <submittedName>
        <fullName evidence="1">Uncharacterized protein</fullName>
    </submittedName>
</protein>
<dbReference type="Proteomes" id="UP000429607">
    <property type="component" value="Unassembled WGS sequence"/>
</dbReference>
<name>A0A6A3GQ94_9STRA</name>
<gene>
    <name evidence="1" type="ORF">PR001_g30661</name>
</gene>